<feature type="domain" description="Dermonecrotic toxin N-terminal" evidence="3">
    <location>
        <begin position="378"/>
        <end position="624"/>
    </location>
</feature>
<evidence type="ECO:0000256" key="1">
    <source>
        <dbReference type="SAM" id="Coils"/>
    </source>
</evidence>
<organism evidence="4 5">
    <name type="scientific">Pseudomonas simiae</name>
    <dbReference type="NCBI Taxonomy" id="321846"/>
    <lineage>
        <taxon>Bacteria</taxon>
        <taxon>Pseudomonadati</taxon>
        <taxon>Pseudomonadota</taxon>
        <taxon>Gammaproteobacteria</taxon>
        <taxon>Pseudomonadales</taxon>
        <taxon>Pseudomonadaceae</taxon>
        <taxon>Pseudomonas</taxon>
    </lineage>
</organism>
<evidence type="ECO:0000259" key="3">
    <source>
        <dbReference type="Pfam" id="PF20178"/>
    </source>
</evidence>
<dbReference type="Proteomes" id="UP000814078">
    <property type="component" value="Unassembled WGS sequence"/>
</dbReference>
<proteinExistence type="predicted"/>
<feature type="region of interest" description="Disordered" evidence="2">
    <location>
        <begin position="1380"/>
        <end position="1399"/>
    </location>
</feature>
<dbReference type="Pfam" id="PF20178">
    <property type="entry name" value="ToxA_N"/>
    <property type="match status" value="1"/>
</dbReference>
<keyword evidence="1" id="KW-0175">Coiled coil</keyword>
<gene>
    <name evidence="4" type="ORF">GIW13_26695</name>
</gene>
<comment type="caution">
    <text evidence="4">The sequence shown here is derived from an EMBL/GenBank/DDBJ whole genome shotgun (WGS) entry which is preliminary data.</text>
</comment>
<evidence type="ECO:0000313" key="5">
    <source>
        <dbReference type="Proteomes" id="UP000814078"/>
    </source>
</evidence>
<reference evidence="4 5" key="1">
    <citation type="submission" date="2019-11" db="EMBL/GenBank/DDBJ databases">
        <title>Epiphytic Pseudomonas syringae from cherry orchards.</title>
        <authorList>
            <person name="Hulin M.T."/>
        </authorList>
    </citation>
    <scope>NUCLEOTIDE SEQUENCE [LARGE SCALE GENOMIC DNA]</scope>
    <source>
        <strain evidence="4 5">PA-5-11C</strain>
    </source>
</reference>
<name>A0ABS9GE30_9PSED</name>
<evidence type="ECO:0000313" key="4">
    <source>
        <dbReference type="EMBL" id="MCF5321889.1"/>
    </source>
</evidence>
<dbReference type="InterPro" id="IPR046673">
    <property type="entry name" value="ToxA_N"/>
</dbReference>
<accession>A0ABS9GE30</accession>
<sequence length="1636" mass="182180">MTDPNTPPAAHPTRQAVEAQFRTRPTLRSVTAQMLTTHLKEHYPPLAHPVGELRLAVPRDGGGRALLPLLEVTLGYMADGNFPDLSARNNLDCYLGDATGTRLTFQANGARDYDVAVIEAVIRELPTLLFIGFQDALATYWSQDSDAGGSRWQWLAKVLQGSLLDSAIGQAGAAMPALKTLATLARYPDRATRARRPGREGAVHAYTLETHLDQARSRLTLQAIDLLVVCQAQVLLCRVSGEIEAYADLDAFGQAWGASMQQRYGADRITWQQYEPDGNIFEVQAALIINQQLDNLAAIELPGTSSVQALEDLFATATDPALLFSASSSTPRTTLASIQAGLPGWLQRASTADRLAYHQCLLEQAGIRRLTLGDSDFAGVETLRSYATEHLNHQLCLDRAQALGGRRHCDDAARAAGYNADDLELTFHVPVGTLAGGYVEPVCISLVDLALQNLSGAPKGRMTLRHRAGRELEAWLTDDYIRQLVQRVDIGQNYPRYLRQALMSDTDVARKRQRLFEQQRPVHLKTQALEHKIKGQAGLTHRGVRCVNAVLDPEPLAQQVDDDAIVIRALAFLRKPGATADVVQNMFIIEPRDTQRGPHVLYRPAYRDALLEFANRDSLLAAIAVPGALQDSVLTWLPETARAIYSNGGFTQPHIVRVGMGSEFAPLPSVPEPAQLAGAGDESSDEILQALNNGRLMEYLFGSETRQLLDQAERASTSNRESRWALIIEGMQLGFNTLLMAVRGPLAAVGWLMQLVQSLTQDVPALESHDPTARELVWVDLLQNIAMLLLHHGSVTVAPDTAAPDTQVMTRQPFRRKPTGSPLARTVLIEHGKIGVPSEPPGGGRTLLDFDQSVAGDAAASKLLNTLRAVNIAWPTPPPNPISIGPHQGLYRIDGLWHASVGGLLFRVSITPGFGEVFIIHPQKPDHPGIKLKTDGKGHWTLDRGLKLLGGGPKRMASLREENQRRKAELVARGEALNSEISGLMPPFLATMDQMLDALTALKNQRKTVRLIWDLLQKATSRQKPALAERHQREILEHQARRTEFKILLQNLEDQFAQSLSPRLEMVKVGKELERVGGAGTHVQERARILGTIWDQQLAIHTLLLDRLNAMRFSRAGEPMEHMARRMFIDNLLEDFTVYEEYISNTVESANIRQHMAEVSTAMEQTLEQLAQDSVAGRAIRQEKLSRIQFPQNFFADNLKLNTLSYLTAASLDKTHTSVVPLERFYLDRLEQTDLFETLQSHIDVRSGAEYPLADQRDVYETVLNEYRRYEEGIRALKIINPRCLRPEAERLLTGLEYAQALAQTELEGVVSKQEALDVELPLSKTLRPKPASKRVFKTRKKKYLVGDLKQTNAQQLEEQFTIVDTPTGETIATFNRHEDGWEATSDTPAASAEPAPTGRSLATIKGLALALVNERKGIGQLIEAEQKKLDSALTRQHVDPGNWNELLTGQAAKLTALADELLREHLEQKPAVQRLIDEYRDEARDMTRQAERLCSDAYKRQWPTQESLNYLWEHKQIDINLTSVADLQRPTLSGDFFTEYAVYDKAKKPPVVLWYAHFHYASADAPPAHYTRAHLKLAEQRKYTQKDLLKEHVQAHLRQQPEPSAVPLSRVLYVLITPPVDQIFLKIVQAPRPRQ</sequence>
<keyword evidence="5" id="KW-1185">Reference proteome</keyword>
<protein>
    <recommendedName>
        <fullName evidence="3">Dermonecrotic toxin N-terminal domain-containing protein</fullName>
    </recommendedName>
</protein>
<evidence type="ECO:0000256" key="2">
    <source>
        <dbReference type="SAM" id="MobiDB-lite"/>
    </source>
</evidence>
<feature type="coiled-coil region" evidence="1">
    <location>
        <begin position="1445"/>
        <end position="1497"/>
    </location>
</feature>
<dbReference type="EMBL" id="WKCM01000072">
    <property type="protein sequence ID" value="MCF5321889.1"/>
    <property type="molecule type" value="Genomic_DNA"/>
</dbReference>
<dbReference type="RefSeq" id="WP_236267082.1">
    <property type="nucleotide sequence ID" value="NZ_WKCH01000046.1"/>
</dbReference>